<dbReference type="InterPro" id="IPR002816">
    <property type="entry name" value="TraB/PrgY/GumN_fam"/>
</dbReference>
<feature type="compositionally biased region" description="Low complexity" evidence="1">
    <location>
        <begin position="31"/>
        <end position="43"/>
    </location>
</feature>
<dbReference type="VEuPathDB" id="VectorBase:LLONM1_003429"/>
<evidence type="ECO:0000313" key="3">
    <source>
        <dbReference type="Proteomes" id="UP000092461"/>
    </source>
</evidence>
<dbReference type="PANTHER" id="PTHR21530">
    <property type="entry name" value="PHEROMONE SHUTDOWN PROTEIN"/>
    <property type="match status" value="1"/>
</dbReference>
<evidence type="ECO:0000313" key="2">
    <source>
        <dbReference type="EnsemblMetazoa" id="LLOJ002532-PA"/>
    </source>
</evidence>
<evidence type="ECO:0008006" key="4">
    <source>
        <dbReference type="Google" id="ProtNLM"/>
    </source>
</evidence>
<dbReference type="Pfam" id="PF01963">
    <property type="entry name" value="TraB_PrgY_gumN"/>
    <property type="match status" value="1"/>
</dbReference>
<organism evidence="2 3">
    <name type="scientific">Lutzomyia longipalpis</name>
    <name type="common">Sand fly</name>
    <dbReference type="NCBI Taxonomy" id="7200"/>
    <lineage>
        <taxon>Eukaryota</taxon>
        <taxon>Metazoa</taxon>
        <taxon>Ecdysozoa</taxon>
        <taxon>Arthropoda</taxon>
        <taxon>Hexapoda</taxon>
        <taxon>Insecta</taxon>
        <taxon>Pterygota</taxon>
        <taxon>Neoptera</taxon>
        <taxon>Endopterygota</taxon>
        <taxon>Diptera</taxon>
        <taxon>Nematocera</taxon>
        <taxon>Psychodoidea</taxon>
        <taxon>Psychodidae</taxon>
        <taxon>Lutzomyia</taxon>
        <taxon>Lutzomyia</taxon>
    </lineage>
</organism>
<dbReference type="AlphaFoldDB" id="A0A1B0CDW2"/>
<dbReference type="PANTHER" id="PTHR21530:SF7">
    <property type="entry name" value="TRAB DOMAIN-CONTAINING PROTEIN"/>
    <property type="match status" value="1"/>
</dbReference>
<feature type="compositionally biased region" description="Polar residues" evidence="1">
    <location>
        <begin position="44"/>
        <end position="54"/>
    </location>
</feature>
<dbReference type="EMBL" id="AJWK01008302">
    <property type="status" value="NOT_ANNOTATED_CDS"/>
    <property type="molecule type" value="Genomic_DNA"/>
</dbReference>
<reference evidence="2" key="1">
    <citation type="submission" date="2020-05" db="UniProtKB">
        <authorList>
            <consortium name="EnsemblMetazoa"/>
        </authorList>
    </citation>
    <scope>IDENTIFICATION</scope>
    <source>
        <strain evidence="2">Jacobina</strain>
    </source>
</reference>
<proteinExistence type="predicted"/>
<dbReference type="CDD" id="cd14726">
    <property type="entry name" value="TraB_PrgY-like"/>
    <property type="match status" value="1"/>
</dbReference>
<feature type="compositionally biased region" description="Low complexity" evidence="1">
    <location>
        <begin position="92"/>
        <end position="105"/>
    </location>
</feature>
<feature type="compositionally biased region" description="Polar residues" evidence="1">
    <location>
        <begin position="112"/>
        <end position="123"/>
    </location>
</feature>
<dbReference type="VEuPathDB" id="VectorBase:LLOJ002532"/>
<keyword evidence="3" id="KW-1185">Reference proteome</keyword>
<evidence type="ECO:0000256" key="1">
    <source>
        <dbReference type="SAM" id="MobiDB-lite"/>
    </source>
</evidence>
<accession>A0A1B0CDW2</accession>
<feature type="compositionally biased region" description="Basic and acidic residues" evidence="1">
    <location>
        <begin position="55"/>
        <end position="64"/>
    </location>
</feature>
<dbReference type="Proteomes" id="UP000092461">
    <property type="component" value="Unassembled WGS sequence"/>
</dbReference>
<feature type="region of interest" description="Disordered" evidence="1">
    <location>
        <begin position="1"/>
        <end position="123"/>
    </location>
</feature>
<name>A0A1B0CDW2_LUTLO</name>
<dbReference type="InterPro" id="IPR046345">
    <property type="entry name" value="TraB_PrgY-like"/>
</dbReference>
<dbReference type="EnsemblMetazoa" id="LLOJ002532-RA">
    <property type="protein sequence ID" value="LLOJ002532-PA"/>
    <property type="gene ID" value="LLOJ002532"/>
</dbReference>
<sequence length="428" mass="47413">MSDLNTSASDRSDDTLYRSALDNSGFESESDATLSASELSSSTVGNTMESSVDTSVREADDERTFLTPEARARRKRSHDELITISSEDESDTGGAVSSSTTATVTEKLADTPNPTAKSPKSSSEIQIYESLEEFDRNLPPTVRLLTTPHGNRVYLVGTAHYSEESQNDVSLVIRNVRPRVVVLELCSSRIHILKYDEKTLLEEAKDINMAKLRNAVQSNGMVIGLLFILLLNISAKLTEQLGMAPGGEFRRALEECQKIPHCVLHLGDRPINITLQRSLYGLTFWQTLKLVWRLVTSDLKISKEEVEECKQSDLLEKLMQEMGGEFPAFQTVFVQERDIYLCHSLQMAAAPHPDGQPRNIVGVVGIGHAAGIVANWGKVDPKRIPEILVIPPPTLRGRIIRGTIKYGFLGLVGYGIFRVVRPILPRIL</sequence>
<protein>
    <recommendedName>
        <fullName evidence="4">TraB domain-containing protein</fullName>
    </recommendedName>
</protein>